<dbReference type="AlphaFoldDB" id="A0A2T7C8D1"/>
<sequence length="107" mass="12468">MLFRFGTCHAVPRNVFFRRDFVKKKYSLGTGRTRSARPGTTPKGTSRLNLEDHDERVNKYRPAQQDKQIRKAKQECTTKFNREHAPGHLSWLPARMLLKVLLNSLCI</sequence>
<evidence type="ECO:0000313" key="2">
    <source>
        <dbReference type="EMBL" id="PUZ39597.1"/>
    </source>
</evidence>
<dbReference type="EMBL" id="CM009757">
    <property type="protein sequence ID" value="PUZ39597.1"/>
    <property type="molecule type" value="Genomic_DNA"/>
</dbReference>
<dbReference type="Gramene" id="PUZ39597">
    <property type="protein sequence ID" value="PUZ39597"/>
    <property type="gene ID" value="GQ55_9G335300"/>
</dbReference>
<gene>
    <name evidence="2" type="ORF">GQ55_9G335300</name>
</gene>
<name>A0A2T7C8D1_9POAL</name>
<evidence type="ECO:0000313" key="3">
    <source>
        <dbReference type="Proteomes" id="UP000244336"/>
    </source>
</evidence>
<proteinExistence type="predicted"/>
<accession>A0A2T7C8D1</accession>
<reference evidence="2 3" key="1">
    <citation type="submission" date="2018-04" db="EMBL/GenBank/DDBJ databases">
        <title>WGS assembly of Panicum hallii var. hallii HAL2.</title>
        <authorList>
            <person name="Lovell J."/>
            <person name="Jenkins J."/>
            <person name="Lowry D."/>
            <person name="Mamidi S."/>
            <person name="Sreedasyam A."/>
            <person name="Weng X."/>
            <person name="Barry K."/>
            <person name="Bonette J."/>
            <person name="Campitelli B."/>
            <person name="Daum C."/>
            <person name="Gordon S."/>
            <person name="Gould B."/>
            <person name="Lipzen A."/>
            <person name="MacQueen A."/>
            <person name="Palacio-Mejia J."/>
            <person name="Plott C."/>
            <person name="Shakirov E."/>
            <person name="Shu S."/>
            <person name="Yoshinaga Y."/>
            <person name="Zane M."/>
            <person name="Rokhsar D."/>
            <person name="Grimwood J."/>
            <person name="Schmutz J."/>
            <person name="Juenger T."/>
        </authorList>
    </citation>
    <scope>NUCLEOTIDE SEQUENCE [LARGE SCALE GENOMIC DNA]</scope>
    <source>
        <strain evidence="3">cv. HAL2</strain>
    </source>
</reference>
<protein>
    <submittedName>
        <fullName evidence="2">Uncharacterized protein</fullName>
    </submittedName>
</protein>
<organism evidence="2 3">
    <name type="scientific">Panicum hallii var. hallii</name>
    <dbReference type="NCBI Taxonomy" id="1504633"/>
    <lineage>
        <taxon>Eukaryota</taxon>
        <taxon>Viridiplantae</taxon>
        <taxon>Streptophyta</taxon>
        <taxon>Embryophyta</taxon>
        <taxon>Tracheophyta</taxon>
        <taxon>Spermatophyta</taxon>
        <taxon>Magnoliopsida</taxon>
        <taxon>Liliopsida</taxon>
        <taxon>Poales</taxon>
        <taxon>Poaceae</taxon>
        <taxon>PACMAD clade</taxon>
        <taxon>Panicoideae</taxon>
        <taxon>Panicodae</taxon>
        <taxon>Paniceae</taxon>
        <taxon>Panicinae</taxon>
        <taxon>Panicum</taxon>
        <taxon>Panicum sect. Panicum</taxon>
    </lineage>
</organism>
<keyword evidence="3" id="KW-1185">Reference proteome</keyword>
<evidence type="ECO:0000256" key="1">
    <source>
        <dbReference type="SAM" id="MobiDB-lite"/>
    </source>
</evidence>
<feature type="region of interest" description="Disordered" evidence="1">
    <location>
        <begin position="28"/>
        <end position="52"/>
    </location>
</feature>
<dbReference type="Proteomes" id="UP000244336">
    <property type="component" value="Chromosome 9"/>
</dbReference>